<dbReference type="SUPFAM" id="SSF52540">
    <property type="entry name" value="P-loop containing nucleoside triphosphate hydrolases"/>
    <property type="match status" value="1"/>
</dbReference>
<keyword evidence="1" id="KW-0732">Signal</keyword>
<dbReference type="AlphaFoldDB" id="A0A1B6II60"/>
<evidence type="ECO:0000256" key="1">
    <source>
        <dbReference type="SAM" id="SignalP"/>
    </source>
</evidence>
<name>A0A1B6II60_9HEMI</name>
<sequence length="286" mass="33014">MKNCNLLFQFTLTLIFFDLLSTLRVPQGKHVTVEKDDLRSKGLFGSLQSILEYLQLPQYRSLPAIKEMIKKYRKSLHIGKQLTDFLPGPRRRFIVIEGLYTSKRHAVAKLVARSLRGKHILNPFRKLAGVNTLPATYDTRRAYYSLTKYGIANLVPKLLALQPVVMERYWLDQAAFVIAKTFGENLPKLDSGLYDWPSDLIKPDITFFINADNKSTEHSNLPNEISNFTLNILRVYDEYKKVMKIIEISSNQKLWDIVKEVLAQVRLLGPDVVTEMKRAEPIRLMD</sequence>
<proteinExistence type="predicted"/>
<dbReference type="EMBL" id="GECU01021105">
    <property type="protein sequence ID" value="JAS86601.1"/>
    <property type="molecule type" value="Transcribed_RNA"/>
</dbReference>
<protein>
    <submittedName>
        <fullName evidence="2">Uncharacterized protein</fullName>
    </submittedName>
</protein>
<organism evidence="2">
    <name type="scientific">Homalodisca liturata</name>
    <dbReference type="NCBI Taxonomy" id="320908"/>
    <lineage>
        <taxon>Eukaryota</taxon>
        <taxon>Metazoa</taxon>
        <taxon>Ecdysozoa</taxon>
        <taxon>Arthropoda</taxon>
        <taxon>Hexapoda</taxon>
        <taxon>Insecta</taxon>
        <taxon>Pterygota</taxon>
        <taxon>Neoptera</taxon>
        <taxon>Paraneoptera</taxon>
        <taxon>Hemiptera</taxon>
        <taxon>Auchenorrhyncha</taxon>
        <taxon>Membracoidea</taxon>
        <taxon>Cicadellidae</taxon>
        <taxon>Cicadellinae</taxon>
        <taxon>Proconiini</taxon>
        <taxon>Homalodisca</taxon>
    </lineage>
</organism>
<reference evidence="2" key="1">
    <citation type="submission" date="2015-11" db="EMBL/GenBank/DDBJ databases">
        <title>De novo transcriptome assembly of four potential Pierce s Disease insect vectors from Arizona vineyards.</title>
        <authorList>
            <person name="Tassone E.E."/>
        </authorList>
    </citation>
    <scope>NUCLEOTIDE SEQUENCE</scope>
</reference>
<dbReference type="Gene3D" id="3.40.50.300">
    <property type="entry name" value="P-loop containing nucleotide triphosphate hydrolases"/>
    <property type="match status" value="1"/>
</dbReference>
<feature type="chain" id="PRO_5008585077" evidence="1">
    <location>
        <begin position="23"/>
        <end position="286"/>
    </location>
</feature>
<feature type="signal peptide" evidence="1">
    <location>
        <begin position="1"/>
        <end position="22"/>
    </location>
</feature>
<evidence type="ECO:0000313" key="2">
    <source>
        <dbReference type="EMBL" id="JAS86601.1"/>
    </source>
</evidence>
<accession>A0A1B6II60</accession>
<dbReference type="InterPro" id="IPR027417">
    <property type="entry name" value="P-loop_NTPase"/>
</dbReference>
<gene>
    <name evidence="2" type="ORF">g.10012</name>
</gene>